<dbReference type="GO" id="GO:0019901">
    <property type="term" value="F:protein kinase binding"/>
    <property type="evidence" value="ECO:0007669"/>
    <property type="project" value="InterPro"/>
</dbReference>
<dbReference type="Proteomes" id="UP000736335">
    <property type="component" value="Unassembled WGS sequence"/>
</dbReference>
<feature type="region of interest" description="Disordered" evidence="1">
    <location>
        <begin position="188"/>
        <end position="254"/>
    </location>
</feature>
<gene>
    <name evidence="3" type="ORF">BJ322DRAFT_128192</name>
</gene>
<dbReference type="GO" id="GO:0016538">
    <property type="term" value="F:cyclin-dependent protein serine/threonine kinase regulator activity"/>
    <property type="evidence" value="ECO:0007669"/>
    <property type="project" value="TreeGrafter"/>
</dbReference>
<dbReference type="Pfam" id="PF00134">
    <property type="entry name" value="Cyclin_N"/>
    <property type="match status" value="1"/>
</dbReference>
<reference evidence="3" key="2">
    <citation type="submission" date="2020-11" db="EMBL/GenBank/DDBJ databases">
        <authorList>
            <consortium name="DOE Joint Genome Institute"/>
            <person name="Kuo A."/>
            <person name="Miyauchi S."/>
            <person name="Kiss E."/>
            <person name="Drula E."/>
            <person name="Kohler A."/>
            <person name="Sanchez-Garcia M."/>
            <person name="Andreopoulos B."/>
            <person name="Barry K.W."/>
            <person name="Bonito G."/>
            <person name="Buee M."/>
            <person name="Carver A."/>
            <person name="Chen C."/>
            <person name="Cichocki N."/>
            <person name="Clum A."/>
            <person name="Culley D."/>
            <person name="Crous P.W."/>
            <person name="Fauchery L."/>
            <person name="Girlanda M."/>
            <person name="Hayes R."/>
            <person name="Keri Z."/>
            <person name="Labutti K."/>
            <person name="Lipzen A."/>
            <person name="Lombard V."/>
            <person name="Magnuson J."/>
            <person name="Maillard F."/>
            <person name="Morin E."/>
            <person name="Murat C."/>
            <person name="Nolan M."/>
            <person name="Ohm R."/>
            <person name="Pangilinan J."/>
            <person name="Pereira M."/>
            <person name="Perotto S."/>
            <person name="Peter M."/>
            <person name="Riley R."/>
            <person name="Sitrit Y."/>
            <person name="Stielow B."/>
            <person name="Szollosi G."/>
            <person name="Zifcakova L."/>
            <person name="Stursova M."/>
            <person name="Spatafora J.W."/>
            <person name="Tedersoo L."/>
            <person name="Vaario L.-M."/>
            <person name="Yamada A."/>
            <person name="Yan M."/>
            <person name="Wang P."/>
            <person name="Xu J."/>
            <person name="Bruns T."/>
            <person name="Baldrian P."/>
            <person name="Vilgalys R."/>
            <person name="Henrissat B."/>
            <person name="Grigoriev I.V."/>
            <person name="Hibbett D."/>
            <person name="Nagy L.G."/>
            <person name="Martin F.M."/>
        </authorList>
    </citation>
    <scope>NUCLEOTIDE SEQUENCE</scope>
    <source>
        <strain evidence="3">UH-Tt-Lm1</strain>
    </source>
</reference>
<organism evidence="3 4">
    <name type="scientific">Thelephora terrestris</name>
    <dbReference type="NCBI Taxonomy" id="56493"/>
    <lineage>
        <taxon>Eukaryota</taxon>
        <taxon>Fungi</taxon>
        <taxon>Dikarya</taxon>
        <taxon>Basidiomycota</taxon>
        <taxon>Agaricomycotina</taxon>
        <taxon>Agaricomycetes</taxon>
        <taxon>Thelephorales</taxon>
        <taxon>Thelephoraceae</taxon>
        <taxon>Thelephora</taxon>
    </lineage>
</organism>
<dbReference type="GO" id="GO:0000307">
    <property type="term" value="C:cyclin-dependent protein kinase holoenzyme complex"/>
    <property type="evidence" value="ECO:0007669"/>
    <property type="project" value="TreeGrafter"/>
</dbReference>
<dbReference type="OrthoDB" id="10250320at2759"/>
<comment type="caution">
    <text evidence="3">The sequence shown here is derived from an EMBL/GenBank/DDBJ whole genome shotgun (WGS) entry which is preliminary data.</text>
</comment>
<dbReference type="EMBL" id="WIUZ02000001">
    <property type="protein sequence ID" value="KAF9793427.1"/>
    <property type="molecule type" value="Genomic_DNA"/>
</dbReference>
<reference evidence="3" key="1">
    <citation type="journal article" date="2020" name="Nat. Commun.">
        <title>Large-scale genome sequencing of mycorrhizal fungi provides insights into the early evolution of symbiotic traits.</title>
        <authorList>
            <person name="Miyauchi S."/>
            <person name="Kiss E."/>
            <person name="Kuo A."/>
            <person name="Drula E."/>
            <person name="Kohler A."/>
            <person name="Sanchez-Garcia M."/>
            <person name="Morin E."/>
            <person name="Andreopoulos B."/>
            <person name="Barry K.W."/>
            <person name="Bonito G."/>
            <person name="Buee M."/>
            <person name="Carver A."/>
            <person name="Chen C."/>
            <person name="Cichocki N."/>
            <person name="Clum A."/>
            <person name="Culley D."/>
            <person name="Crous P.W."/>
            <person name="Fauchery L."/>
            <person name="Girlanda M."/>
            <person name="Hayes R.D."/>
            <person name="Keri Z."/>
            <person name="LaButti K."/>
            <person name="Lipzen A."/>
            <person name="Lombard V."/>
            <person name="Magnuson J."/>
            <person name="Maillard F."/>
            <person name="Murat C."/>
            <person name="Nolan M."/>
            <person name="Ohm R.A."/>
            <person name="Pangilinan J."/>
            <person name="Pereira M.F."/>
            <person name="Perotto S."/>
            <person name="Peter M."/>
            <person name="Pfister S."/>
            <person name="Riley R."/>
            <person name="Sitrit Y."/>
            <person name="Stielow J.B."/>
            <person name="Szollosi G."/>
            <person name="Zifcakova L."/>
            <person name="Stursova M."/>
            <person name="Spatafora J.W."/>
            <person name="Tedersoo L."/>
            <person name="Vaario L.M."/>
            <person name="Yamada A."/>
            <person name="Yan M."/>
            <person name="Wang P."/>
            <person name="Xu J."/>
            <person name="Bruns T."/>
            <person name="Baldrian P."/>
            <person name="Vilgalys R."/>
            <person name="Dunand C."/>
            <person name="Henrissat B."/>
            <person name="Grigoriev I.V."/>
            <person name="Hibbett D."/>
            <person name="Nagy L.G."/>
            <person name="Martin F.M."/>
        </authorList>
    </citation>
    <scope>NUCLEOTIDE SEQUENCE</scope>
    <source>
        <strain evidence="3">UH-Tt-Lm1</strain>
    </source>
</reference>
<evidence type="ECO:0000259" key="2">
    <source>
        <dbReference type="Pfam" id="PF00134"/>
    </source>
</evidence>
<feature type="domain" description="Cyclin N-terminal" evidence="2">
    <location>
        <begin position="68"/>
        <end position="161"/>
    </location>
</feature>
<dbReference type="GO" id="GO:0005634">
    <property type="term" value="C:nucleus"/>
    <property type="evidence" value="ECO:0007669"/>
    <property type="project" value="TreeGrafter"/>
</dbReference>
<dbReference type="Gene3D" id="1.10.472.10">
    <property type="entry name" value="Cyclin-like"/>
    <property type="match status" value="1"/>
</dbReference>
<dbReference type="InterPro" id="IPR036915">
    <property type="entry name" value="Cyclin-like_sf"/>
</dbReference>
<proteinExistence type="predicted"/>
<protein>
    <recommendedName>
        <fullName evidence="2">Cyclin N-terminal domain-containing protein</fullName>
    </recommendedName>
</protein>
<sequence length="278" mass="30450">MSLHPASLISPSEHSIKLLQLLDLQIARDLIEHVVQSTAEVINFALGAPTTSASRGRTVSRTSKYSEFTQFVSDVIARAEVTVSDILVTLVYIQRARPYLSVQTEEWALHRVFLGALIVASKYTNDSTLKNIHWAMITNTFGKRDIGRIEREFLEVLDWDLAVSEADLLVVRDSLLHLLPAQHTASTVVRSETVTVSPPSSPVTSDSDSSESSHWSDEESDSDSHSTPATSPGPLTPSHAAPSPARSRSKKSVGSVLDALRHPFWHAPHHPLSLQVVA</sequence>
<name>A0A9P6LDK5_9AGAM</name>
<dbReference type="PANTHER" id="PTHR15615">
    <property type="match status" value="1"/>
</dbReference>
<evidence type="ECO:0000313" key="3">
    <source>
        <dbReference type="EMBL" id="KAF9793427.1"/>
    </source>
</evidence>
<evidence type="ECO:0000313" key="4">
    <source>
        <dbReference type="Proteomes" id="UP000736335"/>
    </source>
</evidence>
<dbReference type="PANTHER" id="PTHR15615:SF10">
    <property type="entry name" value="PHO85 CYCLIN-2-RELATED"/>
    <property type="match status" value="1"/>
</dbReference>
<keyword evidence="4" id="KW-1185">Reference proteome</keyword>
<accession>A0A9P6LDK5</accession>
<dbReference type="InterPro" id="IPR013922">
    <property type="entry name" value="Cyclin_PHO80-like"/>
</dbReference>
<dbReference type="AlphaFoldDB" id="A0A9P6LDK5"/>
<feature type="compositionally biased region" description="Low complexity" evidence="1">
    <location>
        <begin position="188"/>
        <end position="213"/>
    </location>
</feature>
<evidence type="ECO:0000256" key="1">
    <source>
        <dbReference type="SAM" id="MobiDB-lite"/>
    </source>
</evidence>
<dbReference type="SUPFAM" id="SSF47954">
    <property type="entry name" value="Cyclin-like"/>
    <property type="match status" value="1"/>
</dbReference>
<dbReference type="CDD" id="cd20557">
    <property type="entry name" value="CYCLIN_ScPCL1-like"/>
    <property type="match status" value="1"/>
</dbReference>
<dbReference type="InterPro" id="IPR006671">
    <property type="entry name" value="Cyclin_N"/>
</dbReference>
<feature type="compositionally biased region" description="Low complexity" evidence="1">
    <location>
        <begin position="237"/>
        <end position="246"/>
    </location>
</feature>